<protein>
    <submittedName>
        <fullName evidence="1">Uncharacterized protein</fullName>
    </submittedName>
</protein>
<evidence type="ECO:0000313" key="1">
    <source>
        <dbReference type="EMBL" id="PSL38624.1"/>
    </source>
</evidence>
<dbReference type="OrthoDB" id="5074912at2"/>
<comment type="caution">
    <text evidence="1">The sequence shown here is derived from an EMBL/GenBank/DDBJ whole genome shotgun (WGS) entry which is preliminary data.</text>
</comment>
<evidence type="ECO:0000313" key="3">
    <source>
        <dbReference type="Proteomes" id="UP000241203"/>
    </source>
</evidence>
<organism evidence="1 3">
    <name type="scientific">Labedella gwakjiensis</name>
    <dbReference type="NCBI Taxonomy" id="390269"/>
    <lineage>
        <taxon>Bacteria</taxon>
        <taxon>Bacillati</taxon>
        <taxon>Actinomycetota</taxon>
        <taxon>Actinomycetes</taxon>
        <taxon>Micrococcales</taxon>
        <taxon>Microbacteriaceae</taxon>
        <taxon>Labedella</taxon>
    </lineage>
</organism>
<proteinExistence type="predicted"/>
<evidence type="ECO:0000313" key="2">
    <source>
        <dbReference type="EMBL" id="RUQ86872.1"/>
    </source>
</evidence>
<dbReference type="EMBL" id="PYAU01000001">
    <property type="protein sequence ID" value="PSL38624.1"/>
    <property type="molecule type" value="Genomic_DNA"/>
</dbReference>
<reference evidence="2 4" key="2">
    <citation type="submission" date="2018-12" db="EMBL/GenBank/DDBJ databases">
        <authorList>
            <person name="hu s."/>
            <person name="Xu Y."/>
            <person name="Xu B."/>
            <person name="Li F."/>
        </authorList>
    </citation>
    <scope>NUCLEOTIDE SEQUENCE [LARGE SCALE GENOMIC DNA]</scope>
    <source>
        <strain evidence="2 4">KSW2-17</strain>
    </source>
</reference>
<dbReference type="Proteomes" id="UP000241203">
    <property type="component" value="Unassembled WGS sequence"/>
</dbReference>
<reference evidence="1 3" key="1">
    <citation type="submission" date="2018-03" db="EMBL/GenBank/DDBJ databases">
        <title>Genomic Encyclopedia of Archaeal and Bacterial Type Strains, Phase II (KMG-II): from individual species to whole genera.</title>
        <authorList>
            <person name="Goeker M."/>
        </authorList>
    </citation>
    <scope>NUCLEOTIDE SEQUENCE [LARGE SCALE GENOMIC DNA]</scope>
    <source>
        <strain evidence="1 3">DSM 21548</strain>
    </source>
</reference>
<gene>
    <name evidence="1" type="ORF">CLV49_2249</name>
    <name evidence="2" type="ORF">ELQ93_07975</name>
</gene>
<dbReference type="EMBL" id="RZGY01000001">
    <property type="protein sequence ID" value="RUQ86872.1"/>
    <property type="molecule type" value="Genomic_DNA"/>
</dbReference>
<accession>A0A2P8GXE2</accession>
<dbReference type="AlphaFoldDB" id="A0A2P8GXE2"/>
<name>A0A2P8GXE2_9MICO</name>
<keyword evidence="4" id="KW-1185">Reference proteome</keyword>
<sequence length="281" mass="29602">MDIPASLRRLSDPRSVEFGVVSTITIGALSLIDPGPLKPGARALYRTGIAGITAAMTWVTTRAEISSVEARIGTTIGATGAALGLVGAAEAVDARMQRGLERIGVRRPRLVIAATSAAFTAATFLADRAIAENAATQHGPDAFGWEDRTLTDPVRALTAALLARTDAFGAPELRAQLDGARERTFTDERFRSPSFVQFAVADDAPLAVPGNAAFPVTARFATDDGTLYVVTLSIGEGRLSSLEIIEVTDDGEEPTAEADRWPEAHEVTLHVETPRGTVPLG</sequence>
<dbReference type="RefSeq" id="WP_106563618.1">
    <property type="nucleotide sequence ID" value="NZ_PYAU01000001.1"/>
</dbReference>
<evidence type="ECO:0000313" key="4">
    <source>
        <dbReference type="Proteomes" id="UP000268291"/>
    </source>
</evidence>
<dbReference type="Proteomes" id="UP000268291">
    <property type="component" value="Unassembled WGS sequence"/>
</dbReference>